<keyword evidence="2" id="KW-1185">Reference proteome</keyword>
<dbReference type="EMBL" id="JBBPBN010000026">
    <property type="protein sequence ID" value="KAK9007879.1"/>
    <property type="molecule type" value="Genomic_DNA"/>
</dbReference>
<gene>
    <name evidence="1" type="ORF">V6N11_074794</name>
</gene>
<comment type="caution">
    <text evidence="1">The sequence shown here is derived from an EMBL/GenBank/DDBJ whole genome shotgun (WGS) entry which is preliminary data.</text>
</comment>
<evidence type="ECO:0000313" key="1">
    <source>
        <dbReference type="EMBL" id="KAK9007879.1"/>
    </source>
</evidence>
<name>A0ABR2R4T1_9ROSI</name>
<evidence type="ECO:0000313" key="2">
    <source>
        <dbReference type="Proteomes" id="UP001396334"/>
    </source>
</evidence>
<accession>A0ABR2R4T1</accession>
<reference evidence="1 2" key="1">
    <citation type="journal article" date="2024" name="G3 (Bethesda)">
        <title>Genome assembly of Hibiscus sabdariffa L. provides insights into metabolisms of medicinal natural products.</title>
        <authorList>
            <person name="Kim T."/>
        </authorList>
    </citation>
    <scope>NUCLEOTIDE SEQUENCE [LARGE SCALE GENOMIC DNA]</scope>
    <source>
        <strain evidence="1">TK-2024</strain>
        <tissue evidence="1">Old leaves</tissue>
    </source>
</reference>
<dbReference type="Proteomes" id="UP001396334">
    <property type="component" value="Unassembled WGS sequence"/>
</dbReference>
<organism evidence="1 2">
    <name type="scientific">Hibiscus sabdariffa</name>
    <name type="common">roselle</name>
    <dbReference type="NCBI Taxonomy" id="183260"/>
    <lineage>
        <taxon>Eukaryota</taxon>
        <taxon>Viridiplantae</taxon>
        <taxon>Streptophyta</taxon>
        <taxon>Embryophyta</taxon>
        <taxon>Tracheophyta</taxon>
        <taxon>Spermatophyta</taxon>
        <taxon>Magnoliopsida</taxon>
        <taxon>eudicotyledons</taxon>
        <taxon>Gunneridae</taxon>
        <taxon>Pentapetalae</taxon>
        <taxon>rosids</taxon>
        <taxon>malvids</taxon>
        <taxon>Malvales</taxon>
        <taxon>Malvaceae</taxon>
        <taxon>Malvoideae</taxon>
        <taxon>Hibiscus</taxon>
    </lineage>
</organism>
<proteinExistence type="predicted"/>
<sequence length="94" mass="10238">MSISGSSSSGVTSDYFGDEFGLPLPQIPTEENKSPVTTQLKEVGTPGFSKEVIMELKKGFFNCIRMVENRGEPALAPILDGLFCFETFVISNVK</sequence>
<protein>
    <submittedName>
        <fullName evidence="1">Uncharacterized protein</fullName>
    </submittedName>
</protein>